<keyword evidence="8" id="KW-1185">Reference proteome</keyword>
<proteinExistence type="predicted"/>
<dbReference type="PANTHER" id="PTHR34605:SF4">
    <property type="entry name" value="DNA ADENINE METHYLTRANSFERASE"/>
    <property type="match status" value="1"/>
</dbReference>
<dbReference type="InterPro" id="IPR011010">
    <property type="entry name" value="DNA_brk_join_enz"/>
</dbReference>
<dbReference type="InterPro" id="IPR013762">
    <property type="entry name" value="Integrase-like_cat_sf"/>
</dbReference>
<protein>
    <submittedName>
        <fullName evidence="7">Integrase</fullName>
    </submittedName>
</protein>
<dbReference type="Pfam" id="PF02899">
    <property type="entry name" value="Phage_int_SAM_1"/>
    <property type="match status" value="1"/>
</dbReference>
<evidence type="ECO:0000259" key="5">
    <source>
        <dbReference type="PROSITE" id="PS51898"/>
    </source>
</evidence>
<evidence type="ECO:0000256" key="3">
    <source>
        <dbReference type="ARBA" id="ARBA00023172"/>
    </source>
</evidence>
<dbReference type="InterPro" id="IPR044068">
    <property type="entry name" value="CB"/>
</dbReference>
<dbReference type="Gene3D" id="1.10.150.130">
    <property type="match status" value="1"/>
</dbReference>
<dbReference type="RefSeq" id="WP_309861589.1">
    <property type="nucleotide sequence ID" value="NZ_JAVDQG010000001.1"/>
</dbReference>
<keyword evidence="1" id="KW-0229">DNA integration</keyword>
<dbReference type="SUPFAM" id="SSF56349">
    <property type="entry name" value="DNA breaking-rejoining enzymes"/>
    <property type="match status" value="1"/>
</dbReference>
<sequence length="319" mass="35247">MNSITPHTAIPPSLQETVKKARDYTAQAKAGNTTRAYGADWRDFTEWCTQHGRDPLPADPQTVAYYIADLAERRKPSTIQRRLSAVSQAHQAAGYDTPTASILVRSVWAGIRRAKGTRQEGKLPLLVEDLRLILRHVPDDLPGRRDRALLLVGFAGAFRRRELVSLDVGDIQITGRGMVILLRRSKTDQEGIGRKIGIPYGSSPHTCPVEALQEWLAASKIGHGPLFRPINRHGQIRNMRLSDKSVALIVKRRAAEAGLDPRRFSGHSLRAGLATTAAMAGKDERAIMEQTGHKSTQMVRRYIRDGSLFRDNAATGIGL</sequence>
<dbReference type="PROSITE" id="PS51898">
    <property type="entry name" value="TYR_RECOMBINASE"/>
    <property type="match status" value="1"/>
</dbReference>
<evidence type="ECO:0000256" key="4">
    <source>
        <dbReference type="PROSITE-ProRule" id="PRU01248"/>
    </source>
</evidence>
<evidence type="ECO:0000313" key="7">
    <source>
        <dbReference type="EMBL" id="MDR6224354.1"/>
    </source>
</evidence>
<name>A0ABU1IK39_9BACL</name>
<dbReference type="EMBL" id="JAVDQG010000001">
    <property type="protein sequence ID" value="MDR6224354.1"/>
    <property type="molecule type" value="Genomic_DNA"/>
</dbReference>
<comment type="caution">
    <text evidence="7">The sequence shown here is derived from an EMBL/GenBank/DDBJ whole genome shotgun (WGS) entry which is preliminary data.</text>
</comment>
<feature type="domain" description="Tyr recombinase" evidence="5">
    <location>
        <begin position="120"/>
        <end position="315"/>
    </location>
</feature>
<evidence type="ECO:0000256" key="1">
    <source>
        <dbReference type="ARBA" id="ARBA00022908"/>
    </source>
</evidence>
<dbReference type="InterPro" id="IPR052925">
    <property type="entry name" value="Phage_Integrase-like_Recomb"/>
</dbReference>
<dbReference type="CDD" id="cd00799">
    <property type="entry name" value="INT_Cre_C"/>
    <property type="match status" value="1"/>
</dbReference>
<dbReference type="InterPro" id="IPR002104">
    <property type="entry name" value="Integrase_catalytic"/>
</dbReference>
<evidence type="ECO:0000259" key="6">
    <source>
        <dbReference type="PROSITE" id="PS51900"/>
    </source>
</evidence>
<dbReference type="Proteomes" id="UP001185012">
    <property type="component" value="Unassembled WGS sequence"/>
</dbReference>
<feature type="domain" description="Core-binding (CB)" evidence="6">
    <location>
        <begin position="12"/>
        <end position="94"/>
    </location>
</feature>
<dbReference type="InterPro" id="IPR010998">
    <property type="entry name" value="Integrase_recombinase_N"/>
</dbReference>
<accession>A0ABU1IK39</accession>
<evidence type="ECO:0000313" key="8">
    <source>
        <dbReference type="Proteomes" id="UP001185012"/>
    </source>
</evidence>
<dbReference type="InterPro" id="IPR004107">
    <property type="entry name" value="Integrase_SAM-like_N"/>
</dbReference>
<reference evidence="7 8" key="1">
    <citation type="submission" date="2023-07" db="EMBL/GenBank/DDBJ databases">
        <title>Genomic Encyclopedia of Type Strains, Phase IV (KMG-IV): sequencing the most valuable type-strain genomes for metagenomic binning, comparative biology and taxonomic classification.</title>
        <authorList>
            <person name="Goeker M."/>
        </authorList>
    </citation>
    <scope>NUCLEOTIDE SEQUENCE [LARGE SCALE GENOMIC DNA]</scope>
    <source>
        <strain evidence="7 8">DSM 45903</strain>
    </source>
</reference>
<dbReference type="Pfam" id="PF00589">
    <property type="entry name" value="Phage_integrase"/>
    <property type="match status" value="1"/>
</dbReference>
<dbReference type="PROSITE" id="PS51900">
    <property type="entry name" value="CB"/>
    <property type="match status" value="1"/>
</dbReference>
<organism evidence="7 8">
    <name type="scientific">Desmospora profundinema</name>
    <dbReference type="NCBI Taxonomy" id="1571184"/>
    <lineage>
        <taxon>Bacteria</taxon>
        <taxon>Bacillati</taxon>
        <taxon>Bacillota</taxon>
        <taxon>Bacilli</taxon>
        <taxon>Bacillales</taxon>
        <taxon>Thermoactinomycetaceae</taxon>
        <taxon>Desmospora</taxon>
    </lineage>
</organism>
<dbReference type="PANTHER" id="PTHR34605">
    <property type="entry name" value="PHAGE_INTEGRASE DOMAIN-CONTAINING PROTEIN"/>
    <property type="match status" value="1"/>
</dbReference>
<evidence type="ECO:0000256" key="2">
    <source>
        <dbReference type="ARBA" id="ARBA00023125"/>
    </source>
</evidence>
<dbReference type="SUPFAM" id="SSF47823">
    <property type="entry name" value="lambda integrase-like, N-terminal domain"/>
    <property type="match status" value="1"/>
</dbReference>
<dbReference type="Gene3D" id="1.10.443.10">
    <property type="entry name" value="Intergrase catalytic core"/>
    <property type="match status" value="1"/>
</dbReference>
<keyword evidence="3" id="KW-0233">DNA recombination</keyword>
<keyword evidence="2 4" id="KW-0238">DNA-binding</keyword>
<gene>
    <name evidence="7" type="ORF">JOE21_000342</name>
</gene>